<proteinExistence type="predicted"/>
<evidence type="ECO:0000313" key="2">
    <source>
        <dbReference type="Proteomes" id="UP000294814"/>
    </source>
</evidence>
<dbReference type="Proteomes" id="UP000294814">
    <property type="component" value="Unassembled WGS sequence"/>
</dbReference>
<protein>
    <submittedName>
        <fullName evidence="1">Polyketide cyclase</fullName>
    </submittedName>
</protein>
<dbReference type="RefSeq" id="WP_131915966.1">
    <property type="nucleotide sequence ID" value="NZ_SMLG01000005.1"/>
</dbReference>
<name>A0A4R5F8A2_9FLAO</name>
<dbReference type="InterPro" id="IPR023393">
    <property type="entry name" value="START-like_dom_sf"/>
</dbReference>
<dbReference type="EMBL" id="SMLG01000005">
    <property type="protein sequence ID" value="TDE44301.1"/>
    <property type="molecule type" value="Genomic_DNA"/>
</dbReference>
<evidence type="ECO:0000313" key="1">
    <source>
        <dbReference type="EMBL" id="TDE44301.1"/>
    </source>
</evidence>
<keyword evidence="2" id="KW-1185">Reference proteome</keyword>
<sequence length="179" mass="20445">MNIIKKIILAIVAIIALALILALFTTKEYAIEREITINKPKDSVFNYIKYVKNQDHFSVWNQKDPNMVKTFSGKDGTVGFVYSWNSKNENVGVGAQEIKKIIEGERIDFELRFKVPMEATDMAYMTTVAISPNQTKVKWGFNGKMPYPMNLMLVVMNMDKMIGKDLEDGLNNLKIVLEK</sequence>
<comment type="caution">
    <text evidence="1">The sequence shown here is derived from an EMBL/GenBank/DDBJ whole genome shotgun (WGS) entry which is preliminary data.</text>
</comment>
<dbReference type="CDD" id="cd07818">
    <property type="entry name" value="SRPBCC_1"/>
    <property type="match status" value="1"/>
</dbReference>
<organism evidence="1 2">
    <name type="scientific">Flavobacterium rhamnosiphilum</name>
    <dbReference type="NCBI Taxonomy" id="2541724"/>
    <lineage>
        <taxon>Bacteria</taxon>
        <taxon>Pseudomonadati</taxon>
        <taxon>Bacteroidota</taxon>
        <taxon>Flavobacteriia</taxon>
        <taxon>Flavobacteriales</taxon>
        <taxon>Flavobacteriaceae</taxon>
        <taxon>Flavobacterium</taxon>
    </lineage>
</organism>
<dbReference type="Gene3D" id="3.30.530.20">
    <property type="match status" value="1"/>
</dbReference>
<dbReference type="SUPFAM" id="SSF55961">
    <property type="entry name" value="Bet v1-like"/>
    <property type="match status" value="1"/>
</dbReference>
<dbReference type="AlphaFoldDB" id="A0A4R5F8A2"/>
<gene>
    <name evidence="1" type="ORF">E0I26_07965</name>
</gene>
<dbReference type="OrthoDB" id="9807923at2"/>
<reference evidence="1 2" key="1">
    <citation type="submission" date="2019-03" db="EMBL/GenBank/DDBJ databases">
        <title>Novel species of Flavobacterium.</title>
        <authorList>
            <person name="Liu Q."/>
            <person name="Xin Y.-H."/>
        </authorList>
    </citation>
    <scope>NUCLEOTIDE SEQUENCE [LARGE SCALE GENOMIC DNA]</scope>
    <source>
        <strain evidence="1 2">LB3P52</strain>
    </source>
</reference>
<accession>A0A4R5F8A2</accession>